<sequence>MDEPAPRDATLVRNENGGSAVRERVVQAVATQRGGAGQHGRLPDVRQRDAGALTRSGFGVGEEDYSTKRCTPWSTCAAAPSDRRRGYPEREQLGAGGDGVREEAADSVAIRAGQVHVPIVTRRGDDKARSRS</sequence>
<name>A0ABP8RRZ4_9PSEU</name>
<dbReference type="EMBL" id="BAABGT010000033">
    <property type="protein sequence ID" value="GAA4546808.1"/>
    <property type="molecule type" value="Genomic_DNA"/>
</dbReference>
<feature type="region of interest" description="Disordered" evidence="1">
    <location>
        <begin position="1"/>
        <end position="107"/>
    </location>
</feature>
<protein>
    <submittedName>
        <fullName evidence="2">Uncharacterized protein</fullName>
    </submittedName>
</protein>
<keyword evidence="3" id="KW-1185">Reference proteome</keyword>
<evidence type="ECO:0000313" key="3">
    <source>
        <dbReference type="Proteomes" id="UP001501598"/>
    </source>
</evidence>
<comment type="caution">
    <text evidence="2">The sequence shown here is derived from an EMBL/GenBank/DDBJ whole genome shotgun (WGS) entry which is preliminary data.</text>
</comment>
<dbReference type="Proteomes" id="UP001501598">
    <property type="component" value="Unassembled WGS sequence"/>
</dbReference>
<reference evidence="3" key="1">
    <citation type="journal article" date="2019" name="Int. J. Syst. Evol. Microbiol.">
        <title>The Global Catalogue of Microorganisms (GCM) 10K type strain sequencing project: providing services to taxonomists for standard genome sequencing and annotation.</title>
        <authorList>
            <consortium name="The Broad Institute Genomics Platform"/>
            <consortium name="The Broad Institute Genome Sequencing Center for Infectious Disease"/>
            <person name="Wu L."/>
            <person name="Ma J."/>
        </authorList>
    </citation>
    <scope>NUCLEOTIDE SEQUENCE [LARGE SCALE GENOMIC DNA]</scope>
    <source>
        <strain evidence="3">JCM 17906</strain>
    </source>
</reference>
<gene>
    <name evidence="2" type="ORF">GCM10023175_29800</name>
</gene>
<evidence type="ECO:0000256" key="1">
    <source>
        <dbReference type="SAM" id="MobiDB-lite"/>
    </source>
</evidence>
<feature type="compositionally biased region" description="Basic and acidic residues" evidence="1">
    <location>
        <begin position="81"/>
        <end position="92"/>
    </location>
</feature>
<organism evidence="2 3">
    <name type="scientific">Pseudonocardia xishanensis</name>
    <dbReference type="NCBI Taxonomy" id="630995"/>
    <lineage>
        <taxon>Bacteria</taxon>
        <taxon>Bacillati</taxon>
        <taxon>Actinomycetota</taxon>
        <taxon>Actinomycetes</taxon>
        <taxon>Pseudonocardiales</taxon>
        <taxon>Pseudonocardiaceae</taxon>
        <taxon>Pseudonocardia</taxon>
    </lineage>
</organism>
<accession>A0ABP8RRZ4</accession>
<evidence type="ECO:0000313" key="2">
    <source>
        <dbReference type="EMBL" id="GAA4546808.1"/>
    </source>
</evidence>
<proteinExistence type="predicted"/>